<protein>
    <submittedName>
        <fullName evidence="1">ComC/BlpC family peptide pheromone/bacteriocin</fullName>
    </submittedName>
</protein>
<evidence type="ECO:0000313" key="2">
    <source>
        <dbReference type="Proteomes" id="UP000461595"/>
    </source>
</evidence>
<dbReference type="EMBL" id="WSRS01000029">
    <property type="protein sequence ID" value="MVX58880.1"/>
    <property type="molecule type" value="Genomic_DNA"/>
</dbReference>
<name>A0A7X3G8C3_9STRE</name>
<evidence type="ECO:0000313" key="1">
    <source>
        <dbReference type="EMBL" id="MVX58880.1"/>
    </source>
</evidence>
<dbReference type="Proteomes" id="UP000461595">
    <property type="component" value="Unassembled WGS sequence"/>
</dbReference>
<accession>A0A7X3G8C3</accession>
<comment type="caution">
    <text evidence="1">The sequence shown here is derived from an EMBL/GenBank/DDBJ whole genome shotgun (WGS) entry which is preliminary data.</text>
</comment>
<dbReference type="InterPro" id="IPR019493">
    <property type="entry name" value="Bacteriocin_IIb_lactacin-rel"/>
</dbReference>
<organism evidence="1 2">
    <name type="scientific">Streptococcus danieliae</name>
    <dbReference type="NCBI Taxonomy" id="747656"/>
    <lineage>
        <taxon>Bacteria</taxon>
        <taxon>Bacillati</taxon>
        <taxon>Bacillota</taxon>
        <taxon>Bacilli</taxon>
        <taxon>Lactobacillales</taxon>
        <taxon>Streptococcaceae</taxon>
        <taxon>Streptococcus</taxon>
    </lineage>
</organism>
<reference evidence="1 2" key="1">
    <citation type="submission" date="2019-12" db="EMBL/GenBank/DDBJ databases">
        <title>Microbes associate with the intestines of laboratory mice.</title>
        <authorList>
            <person name="Navarre W."/>
            <person name="Wong E."/>
        </authorList>
    </citation>
    <scope>NUCLEOTIDE SEQUENCE [LARGE SCALE GENOMIC DNA]</scope>
    <source>
        <strain evidence="1 2">NM51_B2-22</strain>
    </source>
</reference>
<proteinExistence type="predicted"/>
<dbReference type="GO" id="GO:0042742">
    <property type="term" value="P:defense response to bacterium"/>
    <property type="evidence" value="ECO:0007669"/>
    <property type="project" value="InterPro"/>
</dbReference>
<dbReference type="RefSeq" id="WP_160332690.1">
    <property type="nucleotide sequence ID" value="NZ_WSRS01000029.1"/>
</dbReference>
<gene>
    <name evidence="1" type="ORF">E5983_04355</name>
</gene>
<dbReference type="Pfam" id="PF10439">
    <property type="entry name" value="Bacteriocin_IIc"/>
    <property type="match status" value="1"/>
</dbReference>
<sequence length="78" mass="7511">MDTMTVGYFDVLSEKDLLEIEGGNWVQCGLGTVGGALTGALAGSAVGTVTLPVVGTVSGAAVGFWGGGASGAATSCFP</sequence>
<dbReference type="AlphaFoldDB" id="A0A7X3G8C3"/>